<keyword evidence="9 13" id="KW-0460">Magnesium</keyword>
<dbReference type="GO" id="GO:0008553">
    <property type="term" value="F:P-type proton-exporting transporter activity"/>
    <property type="evidence" value="ECO:0007669"/>
    <property type="project" value="UniProtKB-UniRule"/>
</dbReference>
<dbReference type="OrthoDB" id="2192425at2759"/>
<keyword evidence="12 13" id="KW-0472">Membrane</keyword>
<dbReference type="EMBL" id="JMKJ01000612">
    <property type="protein sequence ID" value="KGG49935.1"/>
    <property type="molecule type" value="Genomic_DNA"/>
</dbReference>
<dbReference type="InterPro" id="IPR004014">
    <property type="entry name" value="ATPase_P-typ_cation-transptr_N"/>
</dbReference>
<feature type="transmembrane region" description="Helical" evidence="13">
    <location>
        <begin position="772"/>
        <end position="789"/>
    </location>
</feature>
<dbReference type="InterPro" id="IPR023298">
    <property type="entry name" value="ATPase_P-typ_TM_dom_sf"/>
</dbReference>
<dbReference type="EC" id="7.1.2.1" evidence="13"/>
<evidence type="ECO:0000256" key="5">
    <source>
        <dbReference type="ARBA" id="ARBA00022692"/>
    </source>
</evidence>
<dbReference type="SFLD" id="SFLDG00002">
    <property type="entry name" value="C1.7:_P-type_atpase_like"/>
    <property type="match status" value="1"/>
</dbReference>
<dbReference type="InterPro" id="IPR008250">
    <property type="entry name" value="ATPase_P-typ_transduc_dom_A_sf"/>
</dbReference>
<dbReference type="VEuPathDB" id="MicrosporidiaDB:DI09_9p180"/>
<dbReference type="SUPFAM" id="SSF81660">
    <property type="entry name" value="Metal cation-transporting ATPase, ATP-binding domain N"/>
    <property type="match status" value="1"/>
</dbReference>
<dbReference type="GO" id="GO:0005886">
    <property type="term" value="C:plasma membrane"/>
    <property type="evidence" value="ECO:0007669"/>
    <property type="project" value="UniProtKB-SubCell"/>
</dbReference>
<dbReference type="SUPFAM" id="SSF56784">
    <property type="entry name" value="HAD-like"/>
    <property type="match status" value="1"/>
</dbReference>
<dbReference type="InterPro" id="IPR023214">
    <property type="entry name" value="HAD_sf"/>
</dbReference>
<comment type="function">
    <text evidence="1">The plasma membrane ATPase of plants and fungi is a hydrogen ion pump. The proton gradient it generates drives the active transport of nutrients by H(+)-symport. The resulting external acidification and/or internal alkinization may mediate growth responses.</text>
</comment>
<dbReference type="AlphaFoldDB" id="A0A098VLY7"/>
<reference evidence="15 16" key="1">
    <citation type="submission" date="2014-04" db="EMBL/GenBank/DDBJ databases">
        <title>A new species of microsporidia sheds light on the evolution of extreme parasitism.</title>
        <authorList>
            <person name="Haag K.L."/>
            <person name="James T.Y."/>
            <person name="Larsson R."/>
            <person name="Schaer T.M."/>
            <person name="Refardt D."/>
            <person name="Pombert J.-F."/>
            <person name="Ebert D."/>
        </authorList>
    </citation>
    <scope>NUCLEOTIDE SEQUENCE [LARGE SCALE GENOMIC DNA]</scope>
    <source>
        <strain evidence="15 16">UGP3</strain>
        <tissue evidence="15">Spores</tissue>
    </source>
</reference>
<keyword evidence="13" id="KW-0406">Ion transport</keyword>
<dbReference type="NCBIfam" id="TIGR01494">
    <property type="entry name" value="ATPase_P-type"/>
    <property type="match status" value="2"/>
</dbReference>
<dbReference type="NCBIfam" id="TIGR01647">
    <property type="entry name" value="ATPase-IIIA_H"/>
    <property type="match status" value="1"/>
</dbReference>
<dbReference type="GO" id="GO:0046872">
    <property type="term" value="F:metal ion binding"/>
    <property type="evidence" value="ECO:0007669"/>
    <property type="project" value="UniProtKB-KW"/>
</dbReference>
<dbReference type="GO" id="GO:0016887">
    <property type="term" value="F:ATP hydrolysis activity"/>
    <property type="evidence" value="ECO:0007669"/>
    <property type="project" value="InterPro"/>
</dbReference>
<dbReference type="GO" id="GO:0005524">
    <property type="term" value="F:ATP binding"/>
    <property type="evidence" value="ECO:0007669"/>
    <property type="project" value="UniProtKB-UniRule"/>
</dbReference>
<evidence type="ECO:0000256" key="10">
    <source>
        <dbReference type="ARBA" id="ARBA00022967"/>
    </source>
</evidence>
<dbReference type="SMART" id="SM00831">
    <property type="entry name" value="Cation_ATPase_N"/>
    <property type="match status" value="1"/>
</dbReference>
<gene>
    <name evidence="15" type="ORF">DI09_9p180</name>
</gene>
<dbReference type="Pfam" id="PF00122">
    <property type="entry name" value="E1-E2_ATPase"/>
    <property type="match status" value="1"/>
</dbReference>
<evidence type="ECO:0000256" key="8">
    <source>
        <dbReference type="ARBA" id="ARBA00022840"/>
    </source>
</evidence>
<dbReference type="GO" id="GO:0120029">
    <property type="term" value="P:proton export across plasma membrane"/>
    <property type="evidence" value="ECO:0007669"/>
    <property type="project" value="UniProtKB-UniRule"/>
</dbReference>
<keyword evidence="4" id="KW-0597">Phosphoprotein</keyword>
<organism evidence="15 16">
    <name type="scientific">Mitosporidium daphniae</name>
    <dbReference type="NCBI Taxonomy" id="1485682"/>
    <lineage>
        <taxon>Eukaryota</taxon>
        <taxon>Fungi</taxon>
        <taxon>Fungi incertae sedis</taxon>
        <taxon>Microsporidia</taxon>
        <taxon>Mitosporidium</taxon>
    </lineage>
</organism>
<dbReference type="FunFam" id="3.40.1110.10:FF:000005">
    <property type="entry name" value="Plasma membrane ATPase"/>
    <property type="match status" value="1"/>
</dbReference>
<keyword evidence="13" id="KW-0813">Transport</keyword>
<evidence type="ECO:0000259" key="14">
    <source>
        <dbReference type="SMART" id="SM00831"/>
    </source>
</evidence>
<keyword evidence="6" id="KW-0479">Metal-binding</keyword>
<dbReference type="InterPro" id="IPR059000">
    <property type="entry name" value="ATPase_P-type_domA"/>
</dbReference>
<evidence type="ECO:0000256" key="3">
    <source>
        <dbReference type="ARBA" id="ARBA00008804"/>
    </source>
</evidence>
<dbReference type="PRINTS" id="PR00120">
    <property type="entry name" value="HATPASE"/>
</dbReference>
<dbReference type="PROSITE" id="PS00154">
    <property type="entry name" value="ATPASE_E1_E2"/>
    <property type="match status" value="1"/>
</dbReference>
<evidence type="ECO:0000256" key="11">
    <source>
        <dbReference type="ARBA" id="ARBA00022989"/>
    </source>
</evidence>
<evidence type="ECO:0000313" key="16">
    <source>
        <dbReference type="Proteomes" id="UP000029725"/>
    </source>
</evidence>
<dbReference type="InterPro" id="IPR018303">
    <property type="entry name" value="ATPase_P-typ_P_site"/>
</dbReference>
<keyword evidence="5 13" id="KW-0812">Transmembrane</keyword>
<dbReference type="SFLD" id="SFLDF00027">
    <property type="entry name" value="p-type_atpase"/>
    <property type="match status" value="1"/>
</dbReference>
<evidence type="ECO:0000256" key="6">
    <source>
        <dbReference type="ARBA" id="ARBA00022723"/>
    </source>
</evidence>
<dbReference type="GeneID" id="25261168"/>
<dbReference type="PANTHER" id="PTHR42861">
    <property type="entry name" value="CALCIUM-TRANSPORTING ATPASE"/>
    <property type="match status" value="1"/>
</dbReference>
<dbReference type="SUPFAM" id="SSF81653">
    <property type="entry name" value="Calcium ATPase, transduction domain A"/>
    <property type="match status" value="1"/>
</dbReference>
<keyword evidence="8 13" id="KW-0067">ATP-binding</keyword>
<feature type="transmembrane region" description="Helical" evidence="13">
    <location>
        <begin position="697"/>
        <end position="716"/>
    </location>
</feature>
<feature type="transmembrane region" description="Helical" evidence="13">
    <location>
        <begin position="301"/>
        <end position="326"/>
    </location>
</feature>
<dbReference type="RefSeq" id="XP_013236362.1">
    <property type="nucleotide sequence ID" value="XM_013380908.1"/>
</dbReference>
<dbReference type="SUPFAM" id="SSF81665">
    <property type="entry name" value="Calcium ATPase, transmembrane domain M"/>
    <property type="match status" value="1"/>
</dbReference>
<dbReference type="Pfam" id="PF00702">
    <property type="entry name" value="Hydrolase"/>
    <property type="match status" value="1"/>
</dbReference>
<comment type="subcellular location">
    <subcellularLocation>
        <location evidence="13">Cell membrane</location>
        <topology evidence="13">Multi-pass membrane protein</topology>
    </subcellularLocation>
    <subcellularLocation>
        <location evidence="2">Membrane</location>
        <topology evidence="2">Multi-pass membrane protein</topology>
    </subcellularLocation>
</comment>
<comment type="caution">
    <text evidence="15">The sequence shown here is derived from an EMBL/GenBank/DDBJ whole genome shotgun (WGS) entry which is preliminary data.</text>
</comment>
<evidence type="ECO:0000256" key="7">
    <source>
        <dbReference type="ARBA" id="ARBA00022741"/>
    </source>
</evidence>
<evidence type="ECO:0000256" key="2">
    <source>
        <dbReference type="ARBA" id="ARBA00004141"/>
    </source>
</evidence>
<keyword evidence="11 13" id="KW-1133">Transmembrane helix</keyword>
<feature type="transmembrane region" description="Helical" evidence="13">
    <location>
        <begin position="670"/>
        <end position="691"/>
    </location>
</feature>
<dbReference type="InterPro" id="IPR006534">
    <property type="entry name" value="P-type_ATPase_IIIA"/>
</dbReference>
<dbReference type="HOGENOM" id="CLU_002360_6_4_1"/>
<dbReference type="PRINTS" id="PR00119">
    <property type="entry name" value="CATATPASE"/>
</dbReference>
<dbReference type="Gene3D" id="3.40.1110.10">
    <property type="entry name" value="Calcium-transporting ATPase, cytoplasmic domain N"/>
    <property type="match status" value="1"/>
</dbReference>
<dbReference type="Proteomes" id="UP000029725">
    <property type="component" value="Unassembled WGS sequence"/>
</dbReference>
<feature type="transmembrane region" description="Helical" evidence="13">
    <location>
        <begin position="117"/>
        <end position="137"/>
    </location>
</feature>
<evidence type="ECO:0000313" key="15">
    <source>
        <dbReference type="EMBL" id="KGG49935.1"/>
    </source>
</evidence>
<dbReference type="SFLD" id="SFLDS00003">
    <property type="entry name" value="Haloacid_Dehalogenase"/>
    <property type="match status" value="1"/>
</dbReference>
<keyword evidence="13" id="KW-0375">Hydrogen ion transport</keyword>
<feature type="transmembrane region" description="Helical" evidence="13">
    <location>
        <begin position="266"/>
        <end position="289"/>
    </location>
</feature>
<evidence type="ECO:0000256" key="1">
    <source>
        <dbReference type="ARBA" id="ARBA00003417"/>
    </source>
</evidence>
<dbReference type="InterPro" id="IPR044492">
    <property type="entry name" value="P_typ_ATPase_HD_dom"/>
</dbReference>
<keyword evidence="16" id="KW-1185">Reference proteome</keyword>
<dbReference type="Gene3D" id="3.40.50.1000">
    <property type="entry name" value="HAD superfamily/HAD-like"/>
    <property type="match status" value="1"/>
</dbReference>
<proteinExistence type="inferred from homology"/>
<feature type="transmembrane region" description="Helical" evidence="13">
    <location>
        <begin position="728"/>
        <end position="752"/>
    </location>
</feature>
<comment type="caution">
    <text evidence="13">Lacks conserved residue(s) required for the propagation of feature annotation.</text>
</comment>
<protein>
    <recommendedName>
        <fullName evidence="13">Plasma membrane ATPase</fullName>
        <ecNumber evidence="13">7.1.2.1</ecNumber>
    </recommendedName>
</protein>
<evidence type="ECO:0000256" key="9">
    <source>
        <dbReference type="ARBA" id="ARBA00022842"/>
    </source>
</evidence>
<keyword evidence="7 13" id="KW-0547">Nucleotide-binding</keyword>
<accession>A0A098VLY7</accession>
<evidence type="ECO:0000256" key="4">
    <source>
        <dbReference type="ARBA" id="ARBA00022553"/>
    </source>
</evidence>
<dbReference type="InterPro" id="IPR023299">
    <property type="entry name" value="ATPase_P-typ_cyto_dom_N"/>
</dbReference>
<dbReference type="Pfam" id="PF00690">
    <property type="entry name" value="Cation_ATPase_N"/>
    <property type="match status" value="1"/>
</dbReference>
<dbReference type="FunFam" id="3.40.50.1000:FF:000211">
    <property type="entry name" value="Plasma membrane ATPase"/>
    <property type="match status" value="1"/>
</dbReference>
<feature type="domain" description="Cation-transporting P-type ATPase N-terminal" evidence="14">
    <location>
        <begin position="46"/>
        <end position="117"/>
    </location>
</feature>
<dbReference type="Gene3D" id="2.70.150.10">
    <property type="entry name" value="Calcium-transporting ATPase, cytoplasmic transduction domain A"/>
    <property type="match status" value="1"/>
</dbReference>
<evidence type="ECO:0000256" key="12">
    <source>
        <dbReference type="ARBA" id="ARBA00023136"/>
    </source>
</evidence>
<evidence type="ECO:0000256" key="13">
    <source>
        <dbReference type="RuleBase" id="RU362083"/>
    </source>
</evidence>
<sequence length="790" mass="85167">MPEAESLSLRELISVLQKHAGNQDDQADGDESVSTGLHEFLEESNGFYVLHFSRFDVTVNPNLGLLEQDVALIFKAVGPNVLSENVENLVMKFLSYFIGPIQFVMEAAAVLAAGLQFWIDFGIICAMLILNACVGFLQEYQAGSIVSELKECMALQTDVIRYNGISMKLPSKDLLPGDIVVIEEGTIIPADGRIIAYGDPFLLVDQSTITGESLPIEKKVGNDVYSSSIVRSGSARMIVTSTGDTTFIGKTAVLVNKTERVGHFEAVLSSIGTVLLVIVVIFMTAGLIINFYRSASMVEQLTFIFVIALVGVPVGLPAVVTTTLAVGAAELARKRVVVKKLASIESLAGVDVLCTDKTGTLTENKLSVEVPVFFSPYTSGDVMLVAAATCSRSLRGMDAIDHALLSSLTRFPDALSRLENLRIISLVPFDPVSKKATAIVEDSKGNRSLYIKGSPQIILDLAPSDYSASLKEQYEHAVYLLATKGFRSLGVSRQSGDSKEYQIVGIIPLHDPLRHDAATTINEAQKLGLSIKILTGDALAIAIETARQLGLNSRILPANDIFTDTDLFQVSIPDIGSVVESADGFAQVFPQHKYRVVEALQKRGHLVAMTGDGINDAPSLKIADTGIAVEGASAAAQAAADIIFLKAGLSVIIDALKASRKIFQRIRAYIIYRIALSLQLEIFFVTTLAILGTTIDVNLIAFLAIFSDIATLAIAYDKASYSLEPSFWNIGYIWMLASILGLFLAISTWILNGALLLTSGTGIIQSYGNADFIVFLQIALSQSWVIFVSR</sequence>
<keyword evidence="10 13" id="KW-1278">Translocase</keyword>
<name>A0A098VLY7_9MICR</name>
<dbReference type="InterPro" id="IPR036412">
    <property type="entry name" value="HAD-like_sf"/>
</dbReference>
<comment type="similarity">
    <text evidence="3 13">Belongs to the cation transport ATPase (P-type) (TC 3.A.3) family. Type IIIA subfamily.</text>
</comment>
<dbReference type="InterPro" id="IPR001757">
    <property type="entry name" value="P_typ_ATPase"/>
</dbReference>
<comment type="catalytic activity">
    <reaction evidence="13">
        <text>ATP + H2O + H(+)(in) = ADP + phosphate + 2 H(+)(out)</text>
        <dbReference type="Rhea" id="RHEA:20852"/>
        <dbReference type="ChEBI" id="CHEBI:15377"/>
        <dbReference type="ChEBI" id="CHEBI:15378"/>
        <dbReference type="ChEBI" id="CHEBI:30616"/>
        <dbReference type="ChEBI" id="CHEBI:43474"/>
        <dbReference type="ChEBI" id="CHEBI:456216"/>
        <dbReference type="EC" id="7.1.2.1"/>
    </reaction>
</comment>
<dbReference type="Gene3D" id="1.20.1110.10">
    <property type="entry name" value="Calcium-transporting ATPase, transmembrane domain"/>
    <property type="match status" value="1"/>
</dbReference>